<dbReference type="GO" id="GO:0007200">
    <property type="term" value="P:phospholipase C-activating G protein-coupled receptor signaling pathway"/>
    <property type="evidence" value="ECO:0007669"/>
    <property type="project" value="InterPro"/>
</dbReference>
<dbReference type="Pfam" id="PF13855">
    <property type="entry name" value="LRR_8"/>
    <property type="match status" value="1"/>
</dbReference>
<dbReference type="InterPro" id="IPR039227">
    <property type="entry name" value="GNG13"/>
</dbReference>
<dbReference type="EMBL" id="JALNTZ010000008">
    <property type="protein sequence ID" value="KAJ3642940.1"/>
    <property type="molecule type" value="Genomic_DNA"/>
</dbReference>
<reference evidence="1" key="1">
    <citation type="journal article" date="2023" name="G3 (Bethesda)">
        <title>Whole genome assemblies of Zophobas morio and Tenebrio molitor.</title>
        <authorList>
            <person name="Kaur S."/>
            <person name="Stinson S.A."/>
            <person name="diCenzo G.C."/>
        </authorList>
    </citation>
    <scope>NUCLEOTIDE SEQUENCE</scope>
    <source>
        <strain evidence="1">QUZm001</strain>
    </source>
</reference>
<comment type="caution">
    <text evidence="1">The sequence shown here is derived from an EMBL/GenBank/DDBJ whole genome shotgun (WGS) entry which is preliminary data.</text>
</comment>
<protein>
    <recommendedName>
        <fullName evidence="3">Chaoptin</fullName>
    </recommendedName>
</protein>
<dbReference type="GO" id="GO:0050909">
    <property type="term" value="P:sensory perception of taste"/>
    <property type="evidence" value="ECO:0007669"/>
    <property type="project" value="InterPro"/>
</dbReference>
<gene>
    <name evidence="1" type="ORF">Zmor_025685</name>
</gene>
<dbReference type="Proteomes" id="UP001168821">
    <property type="component" value="Unassembled WGS sequence"/>
</dbReference>
<dbReference type="InterPro" id="IPR032675">
    <property type="entry name" value="LRR_dom_sf"/>
</dbReference>
<evidence type="ECO:0000313" key="1">
    <source>
        <dbReference type="EMBL" id="KAJ3642940.1"/>
    </source>
</evidence>
<dbReference type="AlphaFoldDB" id="A0AA38HS97"/>
<evidence type="ECO:0008006" key="3">
    <source>
        <dbReference type="Google" id="ProtNLM"/>
    </source>
</evidence>
<sequence>MCNQSTSPLINYTISIYVNGQKHGIEKSNCVISIPFETNYVHISEIHAAKLSRRSFNISHPVEYLAVIDSPSVTDLGQDFLHDQDVSNLMILTTSIKTIKAHTFTNDKLKTVTLTENPTEELENEAFFNMSGLHDVDLSYNNLSVFNTETFSMVPLLENLRLSNNKITHLVKRSFSFVQKDHFSVSLGMNRIAFIDEDVFEGLNRSSFVIDLSSNLLTSFSVNIFRTHHFQEVDLRSNKLKSLSGDFTAHNFKIELLQIRNNFDSKNLKKFAVWALLNKIEVDFLNFSKSGQSGCFQQNFLMVFMLFMFRCLGLLLHTNI</sequence>
<keyword evidence="2" id="KW-1185">Reference proteome</keyword>
<evidence type="ECO:0000313" key="2">
    <source>
        <dbReference type="Proteomes" id="UP001168821"/>
    </source>
</evidence>
<dbReference type="GO" id="GO:0005834">
    <property type="term" value="C:heterotrimeric G-protein complex"/>
    <property type="evidence" value="ECO:0007669"/>
    <property type="project" value="InterPro"/>
</dbReference>
<dbReference type="InterPro" id="IPR001611">
    <property type="entry name" value="Leu-rich_rpt"/>
</dbReference>
<dbReference type="PANTHER" id="PTHR15936">
    <property type="entry name" value="GUANINE NUCLEOTIDE-BINDING PROTEIN G I /G S /G O GAMMA-13 SUBUNIT"/>
    <property type="match status" value="1"/>
</dbReference>
<dbReference type="Gene3D" id="3.80.10.10">
    <property type="entry name" value="Ribonuclease Inhibitor"/>
    <property type="match status" value="1"/>
</dbReference>
<name>A0AA38HS97_9CUCU</name>
<dbReference type="SUPFAM" id="SSF52058">
    <property type="entry name" value="L domain-like"/>
    <property type="match status" value="1"/>
</dbReference>
<dbReference type="PANTHER" id="PTHR15936:SF2">
    <property type="entry name" value="GUANINE NUCLEOTIDE-BINDING PROTEIN G(I)_G(S)_G(O) SUBUNIT GAMMA-13"/>
    <property type="match status" value="1"/>
</dbReference>
<organism evidence="1 2">
    <name type="scientific">Zophobas morio</name>
    <dbReference type="NCBI Taxonomy" id="2755281"/>
    <lineage>
        <taxon>Eukaryota</taxon>
        <taxon>Metazoa</taxon>
        <taxon>Ecdysozoa</taxon>
        <taxon>Arthropoda</taxon>
        <taxon>Hexapoda</taxon>
        <taxon>Insecta</taxon>
        <taxon>Pterygota</taxon>
        <taxon>Neoptera</taxon>
        <taxon>Endopterygota</taxon>
        <taxon>Coleoptera</taxon>
        <taxon>Polyphaga</taxon>
        <taxon>Cucujiformia</taxon>
        <taxon>Tenebrionidae</taxon>
        <taxon>Zophobas</taxon>
    </lineage>
</organism>
<accession>A0AA38HS97</accession>
<dbReference type="GO" id="GO:0031681">
    <property type="term" value="F:G-protein beta-subunit binding"/>
    <property type="evidence" value="ECO:0007669"/>
    <property type="project" value="InterPro"/>
</dbReference>
<proteinExistence type="predicted"/>